<reference evidence="4 5" key="1">
    <citation type="submission" date="2019-07" db="EMBL/GenBank/DDBJ databases">
        <title>Genome sequencing of 100 strains of the haloalkaliphilic chemolithoautotrophic sulfur-oxidizing bacterium Thioalkalivibrio.</title>
        <authorList>
            <person name="Muyzer G."/>
        </authorList>
    </citation>
    <scope>NUCLEOTIDE SEQUENCE [LARGE SCALE GENOMIC DNA]</scope>
    <source>
        <strain evidence="4 5">ASO4-4</strain>
    </source>
</reference>
<dbReference type="AlphaFoldDB" id="A0A562S7N2"/>
<evidence type="ECO:0000256" key="1">
    <source>
        <dbReference type="ARBA" id="ARBA00023002"/>
    </source>
</evidence>
<dbReference type="EMBL" id="VLLC01000001">
    <property type="protein sequence ID" value="TWI77439.1"/>
    <property type="molecule type" value="Genomic_DNA"/>
</dbReference>
<evidence type="ECO:0000259" key="3">
    <source>
        <dbReference type="Pfam" id="PF17147"/>
    </source>
</evidence>
<proteinExistence type="predicted"/>
<evidence type="ECO:0000313" key="4">
    <source>
        <dbReference type="EMBL" id="TWI77439.1"/>
    </source>
</evidence>
<keyword evidence="1" id="KW-0560">Oxidoreductase</keyword>
<dbReference type="PANTHER" id="PTHR32154:SF0">
    <property type="entry name" value="PYRUVATE-FLAVODOXIN OXIDOREDUCTASE-RELATED"/>
    <property type="match status" value="1"/>
</dbReference>
<dbReference type="InterPro" id="IPR033412">
    <property type="entry name" value="PFOR_II"/>
</dbReference>
<dbReference type="RefSeq" id="WP_144681490.1">
    <property type="nucleotide sequence ID" value="NZ_VLLC01000001.1"/>
</dbReference>
<keyword evidence="4" id="KW-0670">Pyruvate</keyword>
<comment type="caution">
    <text evidence="4">The sequence shown here is derived from an EMBL/GenBank/DDBJ whole genome shotgun (WGS) entry which is preliminary data.</text>
</comment>
<dbReference type="InterPro" id="IPR050722">
    <property type="entry name" value="Pyruvate:ferred/Flavod_OxRd"/>
</dbReference>
<keyword evidence="5" id="KW-1185">Reference proteome</keyword>
<protein>
    <submittedName>
        <fullName evidence="4">Pyruvate ferredoxin oxidoreductase alpha subunit</fullName>
    </submittedName>
</protein>
<dbReference type="GO" id="GO:0016491">
    <property type="term" value="F:oxidoreductase activity"/>
    <property type="evidence" value="ECO:0007669"/>
    <property type="project" value="UniProtKB-KW"/>
</dbReference>
<dbReference type="InterPro" id="IPR009014">
    <property type="entry name" value="Transketo_C/PFOR_II"/>
</dbReference>
<dbReference type="Proteomes" id="UP000318307">
    <property type="component" value="Unassembled WGS sequence"/>
</dbReference>
<dbReference type="InterPro" id="IPR029061">
    <property type="entry name" value="THDP-binding"/>
</dbReference>
<feature type="domain" description="Pyruvate:ferredoxin oxidoreductase core" evidence="3">
    <location>
        <begin position="277"/>
        <end position="357"/>
    </location>
</feature>
<organism evidence="4 5">
    <name type="scientific">Desulfobotulus alkaliphilus</name>
    <dbReference type="NCBI Taxonomy" id="622671"/>
    <lineage>
        <taxon>Bacteria</taxon>
        <taxon>Pseudomonadati</taxon>
        <taxon>Thermodesulfobacteriota</taxon>
        <taxon>Desulfobacteria</taxon>
        <taxon>Desulfobacterales</taxon>
        <taxon>Desulfobacteraceae</taxon>
        <taxon>Desulfobotulus</taxon>
    </lineage>
</organism>
<dbReference type="SUPFAM" id="SSF52518">
    <property type="entry name" value="Thiamin diphosphate-binding fold (THDP-binding)"/>
    <property type="match status" value="1"/>
</dbReference>
<dbReference type="InterPro" id="IPR002880">
    <property type="entry name" value="Pyrv_Fd/Flavodoxin_OxRdtase_N"/>
</dbReference>
<gene>
    <name evidence="4" type="ORF">LZ24_00249</name>
</gene>
<evidence type="ECO:0000259" key="2">
    <source>
        <dbReference type="Pfam" id="PF01855"/>
    </source>
</evidence>
<dbReference type="PANTHER" id="PTHR32154">
    <property type="entry name" value="PYRUVATE-FLAVODOXIN OXIDOREDUCTASE-RELATED"/>
    <property type="match status" value="1"/>
</dbReference>
<feature type="domain" description="Pyruvate flavodoxin/ferredoxin oxidoreductase pyrimidine binding" evidence="2">
    <location>
        <begin position="33"/>
        <end position="251"/>
    </location>
</feature>
<dbReference type="CDD" id="cd07034">
    <property type="entry name" value="TPP_PYR_PFOR_IOR-alpha_like"/>
    <property type="match status" value="1"/>
</dbReference>
<dbReference type="Pfam" id="PF17147">
    <property type="entry name" value="PFOR_II"/>
    <property type="match status" value="1"/>
</dbReference>
<accession>A0A562S7N2</accession>
<sequence length="390" mass="42393">MCSEKQKNRDTVAELLHGLRNKAFITGSEAVAEAVKRANVDMAIAYPITPQSESMHLVGELFAKGYIRDYYRAENEFAVMAAVHGAALGGGRVFTATSGPGTLRAMEMFPVWAGARQPIVCAFMCRGVSLPPSIQPENIEMGMLLDTGMLMLHAENGQDFFDMILQAYLIAEQPDVHLPVGVFADGFFVTHTREEMLLPPEDCCLPPYDPGFAPVPVFDMETPPMRITRDPLLNKSNFISGSANASWHQEVLAAAERARKHIAHFMGGLLEVENPGAKIFIAASGTAVSQSREALRMMQAEGMDAGLIKIKSIRPFPASELSKALEAADLVVVPEFNAGGWLAREIRASIDRNHRVIGAPRVFGGMTMPPWLIVEEVKKALGAGQNRGGC</sequence>
<dbReference type="Pfam" id="PF01855">
    <property type="entry name" value="POR_N"/>
    <property type="match status" value="1"/>
</dbReference>
<dbReference type="SUPFAM" id="SSF52922">
    <property type="entry name" value="TK C-terminal domain-like"/>
    <property type="match status" value="1"/>
</dbReference>
<name>A0A562S7N2_9BACT</name>
<dbReference type="OrthoDB" id="9794954at2"/>
<dbReference type="Gene3D" id="3.40.50.920">
    <property type="match status" value="1"/>
</dbReference>
<dbReference type="Gene3D" id="3.40.50.970">
    <property type="match status" value="1"/>
</dbReference>
<dbReference type="GO" id="GO:0006979">
    <property type="term" value="P:response to oxidative stress"/>
    <property type="evidence" value="ECO:0007669"/>
    <property type="project" value="TreeGrafter"/>
</dbReference>
<evidence type="ECO:0000313" key="5">
    <source>
        <dbReference type="Proteomes" id="UP000318307"/>
    </source>
</evidence>